<name>A0AAV9UKH1_9PEZI</name>
<feature type="compositionally biased region" description="Polar residues" evidence="9">
    <location>
        <begin position="141"/>
        <end position="150"/>
    </location>
</feature>
<feature type="region of interest" description="Disordered" evidence="9">
    <location>
        <begin position="596"/>
        <end position="619"/>
    </location>
</feature>
<feature type="compositionally biased region" description="Polar residues" evidence="9">
    <location>
        <begin position="226"/>
        <end position="247"/>
    </location>
</feature>
<dbReference type="GO" id="GO:0003682">
    <property type="term" value="F:chromatin binding"/>
    <property type="evidence" value="ECO:0007669"/>
    <property type="project" value="TreeGrafter"/>
</dbReference>
<protein>
    <recommendedName>
        <fullName evidence="8">Vacuolar import and degradation protein 21</fullName>
    </recommendedName>
</protein>
<evidence type="ECO:0000256" key="6">
    <source>
        <dbReference type="ARBA" id="ARBA00023242"/>
    </source>
</evidence>
<feature type="compositionally biased region" description="Polar residues" evidence="9">
    <location>
        <begin position="193"/>
        <end position="214"/>
    </location>
</feature>
<dbReference type="InterPro" id="IPR014012">
    <property type="entry name" value="HSA_dom"/>
</dbReference>
<dbReference type="PROSITE" id="PS50090">
    <property type="entry name" value="MYB_LIKE"/>
    <property type="match status" value="1"/>
</dbReference>
<feature type="compositionally biased region" description="Low complexity" evidence="9">
    <location>
        <begin position="1148"/>
        <end position="1175"/>
    </location>
</feature>
<feature type="compositionally biased region" description="Gly residues" evidence="9">
    <location>
        <begin position="1695"/>
        <end position="1708"/>
    </location>
</feature>
<feature type="compositionally biased region" description="Polar residues" evidence="9">
    <location>
        <begin position="464"/>
        <end position="484"/>
    </location>
</feature>
<evidence type="ECO:0000259" key="11">
    <source>
        <dbReference type="PROSITE" id="PS51204"/>
    </source>
</evidence>
<feature type="compositionally biased region" description="Low complexity" evidence="9">
    <location>
        <begin position="248"/>
        <end position="262"/>
    </location>
</feature>
<feature type="compositionally biased region" description="Low complexity" evidence="9">
    <location>
        <begin position="1709"/>
        <end position="1723"/>
    </location>
</feature>
<dbReference type="PROSITE" id="PS51204">
    <property type="entry name" value="HSA"/>
    <property type="match status" value="1"/>
</dbReference>
<dbReference type="Gene3D" id="1.10.10.60">
    <property type="entry name" value="Homeodomain-like"/>
    <property type="match status" value="1"/>
</dbReference>
<keyword evidence="5" id="KW-0234">DNA repair</keyword>
<feature type="region of interest" description="Disordered" evidence="9">
    <location>
        <begin position="1592"/>
        <end position="1723"/>
    </location>
</feature>
<evidence type="ECO:0000256" key="3">
    <source>
        <dbReference type="ARBA" id="ARBA00022763"/>
    </source>
</evidence>
<evidence type="ECO:0000256" key="4">
    <source>
        <dbReference type="ARBA" id="ARBA00022853"/>
    </source>
</evidence>
<feature type="region of interest" description="Disordered" evidence="9">
    <location>
        <begin position="1148"/>
        <end position="1206"/>
    </location>
</feature>
<dbReference type="Proteomes" id="UP001375240">
    <property type="component" value="Unassembled WGS sequence"/>
</dbReference>
<evidence type="ECO:0000256" key="2">
    <source>
        <dbReference type="ARBA" id="ARBA00008913"/>
    </source>
</evidence>
<feature type="compositionally biased region" description="Acidic residues" evidence="9">
    <location>
        <begin position="994"/>
        <end position="1004"/>
    </location>
</feature>
<feature type="compositionally biased region" description="Polar residues" evidence="9">
    <location>
        <begin position="394"/>
        <end position="403"/>
    </location>
</feature>
<dbReference type="InterPro" id="IPR009057">
    <property type="entry name" value="Homeodomain-like_sf"/>
</dbReference>
<organism evidence="12 13">
    <name type="scientific">Orbilia brochopaga</name>
    <dbReference type="NCBI Taxonomy" id="3140254"/>
    <lineage>
        <taxon>Eukaryota</taxon>
        <taxon>Fungi</taxon>
        <taxon>Dikarya</taxon>
        <taxon>Ascomycota</taxon>
        <taxon>Pezizomycotina</taxon>
        <taxon>Orbiliomycetes</taxon>
        <taxon>Orbiliales</taxon>
        <taxon>Orbiliaceae</taxon>
        <taxon>Orbilia</taxon>
    </lineage>
</organism>
<feature type="region of interest" description="Disordered" evidence="9">
    <location>
        <begin position="634"/>
        <end position="712"/>
    </location>
</feature>
<sequence length="1723" mass="185319">METMETVTSARLGQKRDALDKIVTSRKRKLQELYRVVNHVQTACTYPRTRNAVARANLDADGERKFLESADINLGKAFNAKEMLPARMLVVPEMAKEPVKPIAPATAHSGDTAPTVSKKEHALPEPTAAKKTSELLGSTDAAASSKSTGVTDEEPVEDRKRAKTPARKAVRQKDDGPVQSTLTENDVKVANRDVNTISTVTPSDPSLNKSQETAPDNPDLSKQVKEPTTSKPNFDSAPSSIPTNPAEQSTSLQSLDQLSTVSHKTEQPSLAISTSSSESSHDQIQRPFPTPTTATEAEPSIRPPTSVPGKSVSPPSPADSADAAEPEGSEQPRSVPPAQEISQDGVGQDNAADTHEMAAVDHAGRTSETTGPRESVGSVTSKSSAVDEAEKQLQLETALSKQQEAAKEDTSLKQGAQLATHDQTVDRAEPDDDDDDVEMEDASETIVNDSEETAEATEKASLVHASQNTFPRSNAPATEITTVENAKREALENPSRAPIPPASEKVSATGQPTDTQATTIKLEEQVPLGMAPTAEQPAYRMAAPRTPQPFGADSDVAAVESSAIAETPVSVDEAAGHFISPKSGQQPLTTAALESINTTASTPATRASSRREKRPSININGGLQLAKIVFHGRSTATASTSKNDVSSTDQSPSAAPLPPRVGTRSGSVSMPVRMNSRSLEAQRASSLSDSHQIRQSIHPHGHHPHKGASDKPKLDVFDYLTAVTASEPLQNSLATSHKTLSTSAFQLLRREKQAIQALTEIQDLQKQGKWSLTQPARAIEPPKRFVHWDYVINEAKWMSKDFKEDRKWNIVKAKKLADACVTWHNATESERRALCVRVVPPGQRNRHVTQVPTPDLMPSDEHSDDEDENMRDDEENEHMRDDFVHRLHEVENPGNLFALGADDIVFEILHNSMTDRMLGELPVLEAPKLIEGTSANGARRELQPPPNFFDGWRNNEPLGPSAGLKRTLWETPVEEGPPVKKSRFSYDPEYNLFDSDDEDEENRDPEEHIVASRGIARSGSPVLHPENTSVALFNPDFQTVLQRLHNAHPFRPPQEMPPATFFEFRAPSQWTAEEDKELVAAVRKYNHNWWLVSQVMQPRSFLQSGADRRSLWECFERWYMLDTQNQELIKGPFFKPVQQRLELAARAPAHTTVQQQQAANASASAVPGGASSTGGQNAGAPANTPAQQLKRRTSQPMRVERKRNTRAINMVEQMRKLAKKREMQANKQVQSTNIAIKKQQEQSAQAAAGPKTEQYTPQQVSRMKHERELLHRQQAQMAQMAQLQRRQQAQASQQQPQSQSQPAATQPAPTSTPVTATAPAAPQPGNSLPVQSKGNLQVPNVHSSPAAAAPTTAQQSILAAQQRSLLAAANANPAALQAATQQVNQQLRASGHTIATNGQNGPTSLTPEQYRMLIQARLQNNIKAQQHAQAAAQAQAQAQAQAVATAHGSAQVTSANASHIHAMQQAAAAARAHNSAAGQTAQVAASAVMNGTPPSQSVISPQAAMIRIKQHFPTIGDEYIQRVVMQHHAQAKQLGRELTYAHISNLISSLASQYQGNAAAAQQAQQQAVSAQQAAAQQAQQAQQQLAAAAAAAAHHQAQQHANGQLPQTPTHHAGVAHVGAGGIHHPHPPISRSGGSASTQQMLNQLMMSQTRAPSSSPMMGNATPVMSSAGLASRGSSATPMQRGGSYQTSTPGGQGSPRQGHGGGATSANAVNAVNGAGGQ</sequence>
<evidence type="ECO:0000256" key="1">
    <source>
        <dbReference type="ARBA" id="ARBA00004123"/>
    </source>
</evidence>
<evidence type="ECO:0000256" key="7">
    <source>
        <dbReference type="ARBA" id="ARBA00025178"/>
    </source>
</evidence>
<feature type="compositionally biased region" description="Low complexity" evidence="9">
    <location>
        <begin position="1592"/>
        <end position="1602"/>
    </location>
</feature>
<feature type="region of interest" description="Disordered" evidence="9">
    <location>
        <begin position="972"/>
        <end position="1007"/>
    </location>
</feature>
<comment type="caution">
    <text evidence="12">The sequence shown here is derived from an EMBL/GenBank/DDBJ whole genome shotgun (WGS) entry which is preliminary data.</text>
</comment>
<dbReference type="GO" id="GO:0005634">
    <property type="term" value="C:nucleus"/>
    <property type="evidence" value="ECO:0007669"/>
    <property type="project" value="UniProtKB-SubCell"/>
</dbReference>
<keyword evidence="4" id="KW-0156">Chromatin regulator</keyword>
<dbReference type="CDD" id="cd00167">
    <property type="entry name" value="SANT"/>
    <property type="match status" value="1"/>
</dbReference>
<comment type="similarity">
    <text evidence="2">Belongs to the EAF1 family.</text>
</comment>
<gene>
    <name evidence="12" type="ORF">TWF696_007537</name>
</gene>
<evidence type="ECO:0000259" key="10">
    <source>
        <dbReference type="PROSITE" id="PS50090"/>
    </source>
</evidence>
<dbReference type="GO" id="GO:0006281">
    <property type="term" value="P:DNA repair"/>
    <property type="evidence" value="ECO:0007669"/>
    <property type="project" value="UniProtKB-KW"/>
</dbReference>
<feature type="compositionally biased region" description="Low complexity" evidence="9">
    <location>
        <begin position="1669"/>
        <end position="1680"/>
    </location>
</feature>
<feature type="region of interest" description="Disordered" evidence="9">
    <location>
        <begin position="103"/>
        <end position="527"/>
    </location>
</feature>
<dbReference type="SUPFAM" id="SSF46689">
    <property type="entry name" value="Homeodomain-like"/>
    <property type="match status" value="1"/>
</dbReference>
<evidence type="ECO:0000313" key="13">
    <source>
        <dbReference type="Proteomes" id="UP001375240"/>
    </source>
</evidence>
<feature type="compositionally biased region" description="Low complexity" evidence="9">
    <location>
        <begin position="269"/>
        <end position="278"/>
    </location>
</feature>
<feature type="compositionally biased region" description="Polar residues" evidence="9">
    <location>
        <begin position="506"/>
        <end position="519"/>
    </location>
</feature>
<feature type="region of interest" description="Disordered" evidence="9">
    <location>
        <begin position="845"/>
        <end position="874"/>
    </location>
</feature>
<feature type="compositionally biased region" description="Acidic residues" evidence="9">
    <location>
        <begin position="862"/>
        <end position="874"/>
    </location>
</feature>
<keyword evidence="6" id="KW-0539">Nucleus</keyword>
<dbReference type="PANTHER" id="PTHR46459">
    <property type="entry name" value="E1A-BINDING PROTEIN P400-RELATED"/>
    <property type="match status" value="1"/>
</dbReference>
<accession>A0AAV9UKH1</accession>
<evidence type="ECO:0000256" key="8">
    <source>
        <dbReference type="ARBA" id="ARBA00029670"/>
    </source>
</evidence>
<keyword evidence="3" id="KW-0227">DNA damage</keyword>
<dbReference type="GO" id="GO:0035267">
    <property type="term" value="C:NuA4 histone acetyltransferase complex"/>
    <property type="evidence" value="ECO:0007669"/>
    <property type="project" value="UniProtKB-ARBA"/>
</dbReference>
<evidence type="ECO:0000313" key="12">
    <source>
        <dbReference type="EMBL" id="KAK6343883.1"/>
    </source>
</evidence>
<dbReference type="PANTHER" id="PTHR46459:SF1">
    <property type="entry name" value="E1A-BINDING PROTEIN P400"/>
    <property type="match status" value="1"/>
</dbReference>
<dbReference type="EMBL" id="JAVHNQ010000006">
    <property type="protein sequence ID" value="KAK6343883.1"/>
    <property type="molecule type" value="Genomic_DNA"/>
</dbReference>
<feature type="compositionally biased region" description="Polar residues" evidence="9">
    <location>
        <begin position="1638"/>
        <end position="1660"/>
    </location>
</feature>
<feature type="compositionally biased region" description="Polar residues" evidence="9">
    <location>
        <begin position="634"/>
        <end position="653"/>
    </location>
</feature>
<dbReference type="GO" id="GO:0006325">
    <property type="term" value="P:chromatin organization"/>
    <property type="evidence" value="ECO:0007669"/>
    <property type="project" value="UniProtKB-KW"/>
</dbReference>
<feature type="domain" description="HSA" evidence="11">
    <location>
        <begin position="775"/>
        <end position="850"/>
    </location>
</feature>
<feature type="compositionally biased region" description="Polar residues" evidence="9">
    <location>
        <begin position="366"/>
        <end position="384"/>
    </location>
</feature>
<dbReference type="SMART" id="SM00717">
    <property type="entry name" value="SANT"/>
    <property type="match status" value="1"/>
</dbReference>
<dbReference type="SMART" id="SM00573">
    <property type="entry name" value="HSA"/>
    <property type="match status" value="1"/>
</dbReference>
<feature type="compositionally biased region" description="Acidic residues" evidence="9">
    <location>
        <begin position="429"/>
        <end position="455"/>
    </location>
</feature>
<feature type="compositionally biased region" description="Low complexity" evidence="9">
    <location>
        <begin position="307"/>
        <end position="321"/>
    </location>
</feature>
<comment type="function">
    <text evidence="7">Component of the NuA4 histone acetyltransferase complex which is involved in transcriptional activation of selected genes principally by acetylation of nucleosomal histone H4 and H2A. The NuA4 complex is also involved in DNA repair.</text>
</comment>
<feature type="compositionally biased region" description="Basic and acidic residues" evidence="9">
    <location>
        <begin position="352"/>
        <end position="365"/>
    </location>
</feature>
<evidence type="ECO:0000256" key="5">
    <source>
        <dbReference type="ARBA" id="ARBA00023204"/>
    </source>
</evidence>
<feature type="compositionally biased region" description="Polar residues" evidence="9">
    <location>
        <begin position="675"/>
        <end position="695"/>
    </location>
</feature>
<feature type="compositionally biased region" description="Low complexity" evidence="9">
    <location>
        <begin position="1273"/>
        <end position="1324"/>
    </location>
</feature>
<feature type="compositionally biased region" description="Polar residues" evidence="9">
    <location>
        <begin position="1325"/>
        <end position="1342"/>
    </location>
</feature>
<feature type="region of interest" description="Disordered" evidence="9">
    <location>
        <begin position="1237"/>
        <end position="1349"/>
    </location>
</feature>
<evidence type="ECO:0000256" key="9">
    <source>
        <dbReference type="SAM" id="MobiDB-lite"/>
    </source>
</evidence>
<reference evidence="12 13" key="1">
    <citation type="submission" date="2019-10" db="EMBL/GenBank/DDBJ databases">
        <authorList>
            <person name="Palmer J.M."/>
        </authorList>
    </citation>
    <scope>NUCLEOTIDE SEQUENCE [LARGE SCALE GENOMIC DNA]</scope>
    <source>
        <strain evidence="12 13">TWF696</strain>
    </source>
</reference>
<comment type="subcellular location">
    <subcellularLocation>
        <location evidence="1">Nucleus</location>
    </subcellularLocation>
</comment>
<dbReference type="Pfam" id="PF13921">
    <property type="entry name" value="Myb_DNA-bind_6"/>
    <property type="match status" value="1"/>
</dbReference>
<proteinExistence type="inferred from homology"/>
<keyword evidence="13" id="KW-1185">Reference proteome</keyword>
<feature type="compositionally biased region" description="Basic residues" evidence="9">
    <location>
        <begin position="161"/>
        <end position="170"/>
    </location>
</feature>
<feature type="compositionally biased region" description="Low complexity" evidence="9">
    <location>
        <begin position="598"/>
        <end position="607"/>
    </location>
</feature>
<dbReference type="Pfam" id="PF07529">
    <property type="entry name" value="HSA"/>
    <property type="match status" value="1"/>
</dbReference>
<feature type="compositionally biased region" description="Basic residues" evidence="9">
    <location>
        <begin position="697"/>
        <end position="706"/>
    </location>
</feature>
<feature type="domain" description="Myb-like" evidence="10">
    <location>
        <begin position="1068"/>
        <end position="1122"/>
    </location>
</feature>
<dbReference type="InterPro" id="IPR001005">
    <property type="entry name" value="SANT/Myb"/>
</dbReference>
<feature type="compositionally biased region" description="Low complexity" evidence="9">
    <location>
        <begin position="291"/>
        <end position="300"/>
    </location>
</feature>